<protein>
    <submittedName>
        <fullName evidence="1">Uncharacterized protein</fullName>
    </submittedName>
</protein>
<gene>
    <name evidence="1" type="ORF">C1H46_021972</name>
</gene>
<comment type="caution">
    <text evidence="1">The sequence shown here is derived from an EMBL/GenBank/DDBJ whole genome shotgun (WGS) entry which is preliminary data.</text>
</comment>
<sequence length="60" mass="6224">MNSSKKVAHAVGGKTAGRVTAALKRELVGTALPTTLSYAKPATPLCTPPTSWPIGTKRFS</sequence>
<dbReference type="EMBL" id="VIEB01000393">
    <property type="protein sequence ID" value="TQD92411.1"/>
    <property type="molecule type" value="Genomic_DNA"/>
</dbReference>
<name>A0A540M0Z8_MALBA</name>
<evidence type="ECO:0000313" key="1">
    <source>
        <dbReference type="EMBL" id="TQD92411.1"/>
    </source>
</evidence>
<dbReference type="AlphaFoldDB" id="A0A540M0Z8"/>
<dbReference type="Proteomes" id="UP000315295">
    <property type="component" value="Unassembled WGS sequence"/>
</dbReference>
<organism evidence="1 2">
    <name type="scientific">Malus baccata</name>
    <name type="common">Siberian crab apple</name>
    <name type="synonym">Pyrus baccata</name>
    <dbReference type="NCBI Taxonomy" id="106549"/>
    <lineage>
        <taxon>Eukaryota</taxon>
        <taxon>Viridiplantae</taxon>
        <taxon>Streptophyta</taxon>
        <taxon>Embryophyta</taxon>
        <taxon>Tracheophyta</taxon>
        <taxon>Spermatophyta</taxon>
        <taxon>Magnoliopsida</taxon>
        <taxon>eudicotyledons</taxon>
        <taxon>Gunneridae</taxon>
        <taxon>Pentapetalae</taxon>
        <taxon>rosids</taxon>
        <taxon>fabids</taxon>
        <taxon>Rosales</taxon>
        <taxon>Rosaceae</taxon>
        <taxon>Amygdaloideae</taxon>
        <taxon>Maleae</taxon>
        <taxon>Malus</taxon>
    </lineage>
</organism>
<proteinExistence type="predicted"/>
<evidence type="ECO:0000313" key="2">
    <source>
        <dbReference type="Proteomes" id="UP000315295"/>
    </source>
</evidence>
<accession>A0A540M0Z8</accession>
<reference evidence="1 2" key="1">
    <citation type="journal article" date="2019" name="G3 (Bethesda)">
        <title>Sequencing of a Wild Apple (Malus baccata) Genome Unravels the Differences Between Cultivated and Wild Apple Species Regarding Disease Resistance and Cold Tolerance.</title>
        <authorList>
            <person name="Chen X."/>
        </authorList>
    </citation>
    <scope>NUCLEOTIDE SEQUENCE [LARGE SCALE GENOMIC DNA]</scope>
    <source>
        <strain evidence="2">cv. Shandingzi</strain>
        <tissue evidence="1">Leaves</tissue>
    </source>
</reference>
<keyword evidence="2" id="KW-1185">Reference proteome</keyword>